<dbReference type="InterPro" id="IPR036388">
    <property type="entry name" value="WH-like_DNA-bd_sf"/>
</dbReference>
<dbReference type="PROSITE" id="PS51099">
    <property type="entry name" value="PTS_EIIB_TYPE_2"/>
    <property type="match status" value="1"/>
</dbReference>
<evidence type="ECO:0000256" key="4">
    <source>
        <dbReference type="ARBA" id="ARBA00023159"/>
    </source>
</evidence>
<keyword evidence="3" id="KW-0805">Transcription regulation</keyword>
<dbReference type="Gene3D" id="3.40.50.2300">
    <property type="match status" value="1"/>
</dbReference>
<dbReference type="PANTHER" id="PTHR30185:SF9">
    <property type="entry name" value="MANNITOL-SPECIFIC PHOSPHOTRANSFERASE ENZYME IIA COMPONENT"/>
    <property type="match status" value="1"/>
</dbReference>
<dbReference type="PROSITE" id="PS51372">
    <property type="entry name" value="PRD_2"/>
    <property type="match status" value="2"/>
</dbReference>
<feature type="domain" description="PTS EIIA type-2" evidence="6">
    <location>
        <begin position="556"/>
        <end position="699"/>
    </location>
</feature>
<dbReference type="Pfam" id="PF00874">
    <property type="entry name" value="PRD"/>
    <property type="match status" value="2"/>
</dbReference>
<dbReference type="Gene3D" id="1.10.1790.10">
    <property type="entry name" value="PRD domain"/>
    <property type="match status" value="2"/>
</dbReference>
<reference evidence="10" key="1">
    <citation type="journal article" date="2019" name="Int. J. Syst. Evol. Microbiol.">
        <title>The Global Catalogue of Microorganisms (GCM) 10K type strain sequencing project: providing services to taxonomists for standard genome sequencing and annotation.</title>
        <authorList>
            <consortium name="The Broad Institute Genomics Platform"/>
            <consortium name="The Broad Institute Genome Sequencing Center for Infectious Disease"/>
            <person name="Wu L."/>
            <person name="Ma J."/>
        </authorList>
    </citation>
    <scope>NUCLEOTIDE SEQUENCE [LARGE SCALE GENOMIC DNA]</scope>
    <source>
        <strain evidence="10">CGMCC 1.16305</strain>
    </source>
</reference>
<dbReference type="RefSeq" id="WP_380969177.1">
    <property type="nucleotide sequence ID" value="NZ_JBHTCO010000042.1"/>
</dbReference>
<dbReference type="InterPro" id="IPR016152">
    <property type="entry name" value="PTrfase/Anion_transptr"/>
</dbReference>
<dbReference type="SUPFAM" id="SSF55804">
    <property type="entry name" value="Phoshotransferase/anion transport protein"/>
    <property type="match status" value="1"/>
</dbReference>
<dbReference type="InterPro" id="IPR013196">
    <property type="entry name" value="HTH_11"/>
</dbReference>
<organism evidence="9 10">
    <name type="scientific">Scopulibacillus cellulosilyticus</name>
    <dbReference type="NCBI Taxonomy" id="2665665"/>
    <lineage>
        <taxon>Bacteria</taxon>
        <taxon>Bacillati</taxon>
        <taxon>Bacillota</taxon>
        <taxon>Bacilli</taxon>
        <taxon>Bacillales</taxon>
        <taxon>Sporolactobacillaceae</taxon>
        <taxon>Scopulibacillus</taxon>
    </lineage>
</organism>
<evidence type="ECO:0000256" key="3">
    <source>
        <dbReference type="ARBA" id="ARBA00023015"/>
    </source>
</evidence>
<proteinExistence type="predicted"/>
<comment type="caution">
    <text evidence="9">The sequence shown here is derived from an EMBL/GenBank/DDBJ whole genome shotgun (WGS) entry which is preliminary data.</text>
</comment>
<dbReference type="CDD" id="cd05568">
    <property type="entry name" value="PTS_IIB_bgl_like"/>
    <property type="match status" value="1"/>
</dbReference>
<dbReference type="InterPro" id="IPR050661">
    <property type="entry name" value="BglG_antiterminators"/>
</dbReference>
<dbReference type="InterPro" id="IPR007737">
    <property type="entry name" value="Mga_HTH"/>
</dbReference>
<dbReference type="EMBL" id="JBHTCO010000042">
    <property type="protein sequence ID" value="MFC7395055.1"/>
    <property type="molecule type" value="Genomic_DNA"/>
</dbReference>
<name>A0ABW2Q4S9_9BACL</name>
<keyword evidence="4" id="KW-0010">Activator</keyword>
<dbReference type="InterPro" id="IPR013011">
    <property type="entry name" value="PTS_EIIB_2"/>
</dbReference>
<feature type="domain" description="PRD" evidence="8">
    <location>
        <begin position="306"/>
        <end position="413"/>
    </location>
</feature>
<sequence>MSLDQRSTAILSYLINAQTYVKTKELIEKYHISRRTVYYDIGKINDWLKDNDLQQIKHVRSAGFLIETETAREVSKKLGTLRTWHYEYSAKERKAWLAIYLMARDNPLYLENLMEKIRVSRNTTIEDLKNLKVELERFHLKLEFHRKSGYVINGDEEDKRKAIVHFIQHVFPNENWQTFLSKIPMIINADSNQFDFEKLKAIQQIIGEIEQKLNIQFTDEILYSLSFRLLLFCRRVSQGKKIKIDPIEKDVLRKIKQYEAAQKIGERLAALFEIDFPEDEIFYITRHLLSSRIQFSEGIESTRYSNDSEILTKVVAQMVTDFQKYACVFFKNRQEIEKSLLLHVKPAYYRIRYGLEFESDLTESIKEQYHDIFLLTKKVISHLEAVVGKEINENEIALIAMHFGGWMRKVGAKPAVRKKAILVCTNGVGTSRLLLHQLEGLFSTIDLIGSVSLREYKKNQYDVDFIISTIPLEEKNKPVFVVNPILTEAEMESLLKKVNVYFDRGSKRSSSIDVLMEIIQKHANVLDKEGLQQELKQYLYKPEKVVKEIEKPSLNSILQKKHIQLKNEVSDWKEAIQTASAPLLKEGLISEEYVQAMIHNIHKMGPYIVISPKVAIPHARPEDGVNKLSMSLLKLSNAVPFSEKREHDIQIVIVLAAIDGEAHLRALSQLTKMFSVPKNVNKVLLAKSSEEIFSLVNVYSMQERSCGNSEGILE</sequence>
<keyword evidence="5" id="KW-0804">Transcription</keyword>
<dbReference type="Pfam" id="PF05043">
    <property type="entry name" value="Mga"/>
    <property type="match status" value="1"/>
</dbReference>
<dbReference type="InterPro" id="IPR011608">
    <property type="entry name" value="PRD"/>
</dbReference>
<dbReference type="Proteomes" id="UP001596505">
    <property type="component" value="Unassembled WGS sequence"/>
</dbReference>
<gene>
    <name evidence="9" type="ORF">ACFQRG_19260</name>
</gene>
<evidence type="ECO:0000259" key="8">
    <source>
        <dbReference type="PROSITE" id="PS51372"/>
    </source>
</evidence>
<evidence type="ECO:0000259" key="7">
    <source>
        <dbReference type="PROSITE" id="PS51099"/>
    </source>
</evidence>
<dbReference type="PROSITE" id="PS51094">
    <property type="entry name" value="PTS_EIIA_TYPE_2"/>
    <property type="match status" value="1"/>
</dbReference>
<keyword evidence="10" id="KW-1185">Reference proteome</keyword>
<keyword evidence="2" id="KW-0677">Repeat</keyword>
<dbReference type="InterPro" id="IPR036095">
    <property type="entry name" value="PTS_EIIB-like_sf"/>
</dbReference>
<evidence type="ECO:0000256" key="5">
    <source>
        <dbReference type="ARBA" id="ARBA00023163"/>
    </source>
</evidence>
<evidence type="ECO:0000259" key="6">
    <source>
        <dbReference type="PROSITE" id="PS51094"/>
    </source>
</evidence>
<dbReference type="CDD" id="cd00211">
    <property type="entry name" value="PTS_IIA_fru"/>
    <property type="match status" value="1"/>
</dbReference>
<evidence type="ECO:0000256" key="2">
    <source>
        <dbReference type="ARBA" id="ARBA00022737"/>
    </source>
</evidence>
<dbReference type="Pfam" id="PF00359">
    <property type="entry name" value="PTS_EIIA_2"/>
    <property type="match status" value="1"/>
</dbReference>
<dbReference type="SUPFAM" id="SSF63520">
    <property type="entry name" value="PTS-regulatory domain, PRD"/>
    <property type="match status" value="2"/>
</dbReference>
<keyword evidence="1" id="KW-0808">Transferase</keyword>
<dbReference type="InterPro" id="IPR002178">
    <property type="entry name" value="PTS_EIIA_type-2_dom"/>
</dbReference>
<accession>A0ABW2Q4S9</accession>
<dbReference type="Gene3D" id="1.10.10.10">
    <property type="entry name" value="Winged helix-like DNA-binding domain superfamily/Winged helix DNA-binding domain"/>
    <property type="match status" value="1"/>
</dbReference>
<feature type="domain" description="PRD" evidence="8">
    <location>
        <begin position="193"/>
        <end position="298"/>
    </location>
</feature>
<dbReference type="InterPro" id="IPR036634">
    <property type="entry name" value="PRD_sf"/>
</dbReference>
<feature type="domain" description="PTS EIIB type-2" evidence="7">
    <location>
        <begin position="418"/>
        <end position="506"/>
    </location>
</feature>
<evidence type="ECO:0000256" key="1">
    <source>
        <dbReference type="ARBA" id="ARBA00022679"/>
    </source>
</evidence>
<dbReference type="Pfam" id="PF08279">
    <property type="entry name" value="HTH_11"/>
    <property type="match status" value="1"/>
</dbReference>
<evidence type="ECO:0000313" key="9">
    <source>
        <dbReference type="EMBL" id="MFC7395055.1"/>
    </source>
</evidence>
<evidence type="ECO:0000313" key="10">
    <source>
        <dbReference type="Proteomes" id="UP001596505"/>
    </source>
</evidence>
<dbReference type="SUPFAM" id="SSF52794">
    <property type="entry name" value="PTS system IIB component-like"/>
    <property type="match status" value="1"/>
</dbReference>
<protein>
    <submittedName>
        <fullName evidence="9">BglG family transcription antiterminator</fullName>
    </submittedName>
</protein>
<dbReference type="Gene3D" id="3.40.930.10">
    <property type="entry name" value="Mannitol-specific EII, Chain A"/>
    <property type="match status" value="1"/>
</dbReference>
<dbReference type="PANTHER" id="PTHR30185">
    <property type="entry name" value="CRYPTIC BETA-GLUCOSIDE BGL OPERON ANTITERMINATOR"/>
    <property type="match status" value="1"/>
</dbReference>